<keyword evidence="10" id="KW-1185">Reference proteome</keyword>
<dbReference type="SUPFAM" id="SSF46626">
    <property type="entry name" value="Cytochrome c"/>
    <property type="match status" value="3"/>
</dbReference>
<comment type="caution">
    <text evidence="9">The sequence shown here is derived from an EMBL/GenBank/DDBJ whole genome shotgun (WGS) entry which is preliminary data.</text>
</comment>
<feature type="transmembrane region" description="Helical" evidence="6">
    <location>
        <begin position="133"/>
        <end position="154"/>
    </location>
</feature>
<dbReference type="Gene3D" id="1.20.210.10">
    <property type="entry name" value="Cytochrome c oxidase-like, subunit I domain"/>
    <property type="match status" value="1"/>
</dbReference>
<dbReference type="GO" id="GO:0046872">
    <property type="term" value="F:metal ion binding"/>
    <property type="evidence" value="ECO:0007669"/>
    <property type="project" value="UniProtKB-KW"/>
</dbReference>
<dbReference type="OrthoDB" id="9811395at2"/>
<keyword evidence="3 5" id="KW-0479">Metal-binding</keyword>
<evidence type="ECO:0000256" key="5">
    <source>
        <dbReference type="PROSITE-ProRule" id="PRU00433"/>
    </source>
</evidence>
<feature type="transmembrane region" description="Helical" evidence="6">
    <location>
        <begin position="422"/>
        <end position="444"/>
    </location>
</feature>
<sequence length="865" mass="95513">MIATEVQARVPVASKLVRAHTYAAFVGLLLSALFGLAVSVKFHVPEFLTNHAALTWGRLRYDHTQGILYAWLGNAFIAFIYFAVPYLTRRPVTSERLGWVMFFVYNFVAVLGGWSLVLAGVLQPLEWAEFPLIVAAVIELCLALMIVQFCIPFLKCGASELYVSGWYLLGGLTFTFLAYPLGNIVPHELPGAMGAAFSGLWIHDAVGVFITPLAVAVEYFVITAVTRKPIYSHFYSMVGFWLLFLVYPLNGIHHYIYSSLPMAAQRVSEAASIYQGIDVILVVTNLLLSIGLATEGSVLRDVPMRFVWTSIVLYLIVSIQGSVQAVMTFNSFIHFTDWVIGHSHLAMIGFASFAAMGGLGHIWQQMPGVRHSRRAMAWSYWLLVIGLGLMVLDLTAAGLVQATLWQRHIPWIDSVRASRPYWIFRTIDGVVLLAGFVVFGLSFVTGPRNSEGFLGLTLDTKDELPRDHKAQYWFTTAYAATFGAGVVFFFLSFLALGVYPAFRLRESIHKTTPVGAQLTLTAAEQHGGHLYAVDGCAYCHSMQVRFTPADVWRFGTPTQAWETQQQYPQMWGTRRIGPDLAREAGKRPVDWQLVHLYDPRYIVPDSVMPSYPWLFNGAPDRPTQDARDLVAFLNTLGRAQAALTPPLPRATYLLPVAASANDTEEGRQVFVANCAGCHGEKADGRSIGGQSLRPVAFNLAEFKLSDDLIWRVLQTGVPGSSMPSWNDLPSSDFRAVADYVAMVAQAGELTPDQRYASDEVLMESGRRIFETHCTRCHGEEAAGDGPDGLEMLPRPANFHEMMPSYQAAAEILRDGVPGSGMPAWPLLTPAEVQAVTFYIRSFYSAHPDGTAQPAASASMKMEGMK</sequence>
<evidence type="ECO:0000256" key="6">
    <source>
        <dbReference type="SAM" id="Phobius"/>
    </source>
</evidence>
<gene>
    <name evidence="9" type="ORF">C7378_1966</name>
</gene>
<dbReference type="InterPro" id="IPR051459">
    <property type="entry name" value="Cytochrome_c-type_DH"/>
</dbReference>
<feature type="transmembrane region" description="Helical" evidence="6">
    <location>
        <begin position="234"/>
        <end position="253"/>
    </location>
</feature>
<evidence type="ECO:0000259" key="8">
    <source>
        <dbReference type="PROSITE" id="PS51007"/>
    </source>
</evidence>
<reference evidence="9 10" key="1">
    <citation type="submission" date="2019-03" db="EMBL/GenBank/DDBJ databases">
        <title>Genomic Encyclopedia of Type Strains, Phase IV (KMG-IV): sequencing the most valuable type-strain genomes for metagenomic binning, comparative biology and taxonomic classification.</title>
        <authorList>
            <person name="Goeker M."/>
        </authorList>
    </citation>
    <scope>NUCLEOTIDE SEQUENCE [LARGE SCALE GENOMIC DNA]</scope>
    <source>
        <strain evidence="9 10">DSM 103428</strain>
    </source>
</reference>
<feature type="transmembrane region" description="Helical" evidence="6">
    <location>
        <begin position="201"/>
        <end position="222"/>
    </location>
</feature>
<evidence type="ECO:0000256" key="1">
    <source>
        <dbReference type="ARBA" id="ARBA00022617"/>
    </source>
</evidence>
<feature type="domain" description="Cytochrome oxidase subunit I profile" evidence="7">
    <location>
        <begin position="203"/>
        <end position="439"/>
    </location>
</feature>
<dbReference type="InterPro" id="IPR023616">
    <property type="entry name" value="Cyt_c_oxase-like_su1_dom"/>
</dbReference>
<dbReference type="Pfam" id="PF00115">
    <property type="entry name" value="COX1"/>
    <property type="match status" value="1"/>
</dbReference>
<evidence type="ECO:0000313" key="9">
    <source>
        <dbReference type="EMBL" id="TCK74344.1"/>
    </source>
</evidence>
<dbReference type="InterPro" id="IPR036927">
    <property type="entry name" value="Cyt_c_oxase-like_su1_sf"/>
</dbReference>
<dbReference type="GO" id="GO:0016020">
    <property type="term" value="C:membrane"/>
    <property type="evidence" value="ECO:0007669"/>
    <property type="project" value="InterPro"/>
</dbReference>
<feature type="transmembrane region" description="Helical" evidence="6">
    <location>
        <begin position="339"/>
        <end position="359"/>
    </location>
</feature>
<dbReference type="RefSeq" id="WP_131995289.1">
    <property type="nucleotide sequence ID" value="NZ_SMGK01000002.1"/>
</dbReference>
<name>A0A4R1L7Y4_9BACT</name>
<feature type="domain" description="Cytochrome c" evidence="8">
    <location>
        <begin position="661"/>
        <end position="744"/>
    </location>
</feature>
<feature type="transmembrane region" description="Helical" evidence="6">
    <location>
        <begin position="306"/>
        <end position="327"/>
    </location>
</feature>
<feature type="domain" description="Cytochrome c" evidence="8">
    <location>
        <begin position="522"/>
        <end position="637"/>
    </location>
</feature>
<dbReference type="Proteomes" id="UP000295210">
    <property type="component" value="Unassembled WGS sequence"/>
</dbReference>
<keyword evidence="4 5" id="KW-0408">Iron</keyword>
<keyword evidence="2" id="KW-0679">Respiratory chain</keyword>
<feature type="transmembrane region" description="Helical" evidence="6">
    <location>
        <begin position="380"/>
        <end position="402"/>
    </location>
</feature>
<keyword evidence="2" id="KW-0813">Transport</keyword>
<dbReference type="Gene3D" id="1.10.760.10">
    <property type="entry name" value="Cytochrome c-like domain"/>
    <property type="match status" value="3"/>
</dbReference>
<dbReference type="PANTHER" id="PTHR35008">
    <property type="entry name" value="BLL4482 PROTEIN-RELATED"/>
    <property type="match status" value="1"/>
</dbReference>
<feature type="domain" description="Cytochrome c" evidence="8">
    <location>
        <begin position="760"/>
        <end position="843"/>
    </location>
</feature>
<keyword evidence="6" id="KW-0812">Transmembrane</keyword>
<dbReference type="InterPro" id="IPR036909">
    <property type="entry name" value="Cyt_c-like_dom_sf"/>
</dbReference>
<evidence type="ECO:0000256" key="4">
    <source>
        <dbReference type="ARBA" id="ARBA00023004"/>
    </source>
</evidence>
<dbReference type="SUPFAM" id="SSF81442">
    <property type="entry name" value="Cytochrome c oxidase subunit I-like"/>
    <property type="match status" value="1"/>
</dbReference>
<dbReference type="GO" id="GO:0004129">
    <property type="term" value="F:cytochrome-c oxidase activity"/>
    <property type="evidence" value="ECO:0007669"/>
    <property type="project" value="InterPro"/>
</dbReference>
<evidence type="ECO:0000259" key="7">
    <source>
        <dbReference type="PROSITE" id="PS50855"/>
    </source>
</evidence>
<evidence type="ECO:0000313" key="10">
    <source>
        <dbReference type="Proteomes" id="UP000295210"/>
    </source>
</evidence>
<dbReference type="InterPro" id="IPR003468">
    <property type="entry name" value="Cyt_c_oxidase_monohaem-su/FixO"/>
</dbReference>
<dbReference type="Pfam" id="PF13442">
    <property type="entry name" value="Cytochrome_CBB3"/>
    <property type="match status" value="2"/>
</dbReference>
<dbReference type="GO" id="GO:0009060">
    <property type="term" value="P:aerobic respiration"/>
    <property type="evidence" value="ECO:0007669"/>
    <property type="project" value="InterPro"/>
</dbReference>
<evidence type="ECO:0000256" key="3">
    <source>
        <dbReference type="ARBA" id="ARBA00022723"/>
    </source>
</evidence>
<dbReference type="InterPro" id="IPR000883">
    <property type="entry name" value="Cyt_C_Oxase_1"/>
</dbReference>
<keyword evidence="2" id="KW-0249">Electron transport</keyword>
<feature type="transmembrane region" description="Helical" evidence="6">
    <location>
        <begin position="476"/>
        <end position="502"/>
    </location>
</feature>
<keyword evidence="6" id="KW-1133">Transmembrane helix</keyword>
<keyword evidence="1 5" id="KW-0349">Heme</keyword>
<feature type="transmembrane region" description="Helical" evidence="6">
    <location>
        <begin position="161"/>
        <end position="181"/>
    </location>
</feature>
<dbReference type="AlphaFoldDB" id="A0A4R1L7Y4"/>
<dbReference type="GO" id="GO:0020037">
    <property type="term" value="F:heme binding"/>
    <property type="evidence" value="ECO:0007669"/>
    <property type="project" value="InterPro"/>
</dbReference>
<dbReference type="PANTHER" id="PTHR35008:SF8">
    <property type="entry name" value="ALCOHOL DEHYDROGENASE CYTOCHROME C SUBUNIT"/>
    <property type="match status" value="1"/>
</dbReference>
<feature type="transmembrane region" description="Helical" evidence="6">
    <location>
        <begin position="99"/>
        <end position="121"/>
    </location>
</feature>
<proteinExistence type="predicted"/>
<feature type="transmembrane region" description="Helical" evidence="6">
    <location>
        <begin position="66"/>
        <end position="87"/>
    </location>
</feature>
<dbReference type="Pfam" id="PF02433">
    <property type="entry name" value="FixO"/>
    <property type="match status" value="1"/>
</dbReference>
<evidence type="ECO:0000256" key="2">
    <source>
        <dbReference type="ARBA" id="ARBA00022660"/>
    </source>
</evidence>
<keyword evidence="6" id="KW-0472">Membrane</keyword>
<dbReference type="EMBL" id="SMGK01000002">
    <property type="protein sequence ID" value="TCK74344.1"/>
    <property type="molecule type" value="Genomic_DNA"/>
</dbReference>
<protein>
    <submittedName>
        <fullName evidence="9">Cytochrome c oxidase cbb3-type subunit I/II</fullName>
    </submittedName>
</protein>
<dbReference type="PROSITE" id="PS50855">
    <property type="entry name" value="COX1"/>
    <property type="match status" value="1"/>
</dbReference>
<accession>A0A4R1L7Y4</accession>
<dbReference type="InterPro" id="IPR009056">
    <property type="entry name" value="Cyt_c-like_dom"/>
</dbReference>
<dbReference type="PROSITE" id="PS51007">
    <property type="entry name" value="CYTC"/>
    <property type="match status" value="3"/>
</dbReference>
<feature type="transmembrane region" description="Helical" evidence="6">
    <location>
        <begin position="21"/>
        <end position="40"/>
    </location>
</feature>
<feature type="transmembrane region" description="Helical" evidence="6">
    <location>
        <begin position="273"/>
        <end position="294"/>
    </location>
</feature>
<organism evidence="9 10">
    <name type="scientific">Acidipila rosea</name>
    <dbReference type="NCBI Taxonomy" id="768535"/>
    <lineage>
        <taxon>Bacteria</taxon>
        <taxon>Pseudomonadati</taxon>
        <taxon>Acidobacteriota</taxon>
        <taxon>Terriglobia</taxon>
        <taxon>Terriglobales</taxon>
        <taxon>Acidobacteriaceae</taxon>
        <taxon>Acidipila</taxon>
    </lineage>
</organism>